<feature type="compositionally biased region" description="Basic and acidic residues" evidence="7">
    <location>
        <begin position="848"/>
        <end position="857"/>
    </location>
</feature>
<dbReference type="InterPro" id="IPR012677">
    <property type="entry name" value="Nucleotide-bd_a/b_plait_sf"/>
</dbReference>
<reference evidence="11" key="1">
    <citation type="submission" date="2025-08" db="UniProtKB">
        <authorList>
            <consortium name="RefSeq"/>
        </authorList>
    </citation>
    <scope>IDENTIFICATION</scope>
    <source>
        <strain evidence="11">Wakin</strain>
        <tissue evidence="11">Muscle</tissue>
    </source>
</reference>
<dbReference type="RefSeq" id="XP_026053784.1">
    <property type="nucleotide sequence ID" value="XM_026197999.1"/>
</dbReference>
<evidence type="ECO:0000256" key="3">
    <source>
        <dbReference type="ARBA" id="ARBA00022771"/>
    </source>
</evidence>
<dbReference type="SMART" id="SM00451">
    <property type="entry name" value="ZnF_U1"/>
    <property type="match status" value="2"/>
</dbReference>
<feature type="compositionally biased region" description="Polar residues" evidence="7">
    <location>
        <begin position="858"/>
        <end position="867"/>
    </location>
</feature>
<dbReference type="OrthoDB" id="8949749at2759"/>
<keyword evidence="5" id="KW-0539">Nucleus</keyword>
<dbReference type="PANTHER" id="PTHR15592">
    <property type="entry name" value="MATRIN 3/NUCLEAR PROTEIN 220-RELATED"/>
    <property type="match status" value="1"/>
</dbReference>
<proteinExistence type="predicted"/>
<evidence type="ECO:0000259" key="9">
    <source>
        <dbReference type="PROSITE" id="PS50171"/>
    </source>
</evidence>
<sequence length="1090" mass="119679">MKQTWDKGVFENGQSNIPGNVGKASAEHLQSTSGEKLDNKSAPLAGTHGGVGQNLLLSPASLQLAQLQAQLTLHRLKLAQTTNTAAAATVLNQVLSNVAMSQPLFNHLRGSSIAQAHSGAFPPTPLAFPPPNAALGQLVGGGFAPNPTGIRPTNYSGVSNQKPSLHNDFGKKPSTYATDTDRRLQFGYLAGASVVTSKACDGGQYGGASNQPRNNVHSKFQRDFYSSETPVQQTGFMGGNHDQNLGSASKDQWKGPVNLGKMDIGTGMGSGGWVPPGPGFVGQRAELYNPEEPTADPKFNSTCGPGVGPPIGQQGGIQQQPQVSQGEEGVTLQLQPHQFNDYHGTIPSHLPHQCTICEKKVYNLKDWDQHVKGKLHLQNCSLYTESPTLGAVHFPVSSEGCLNMALSNTMAYTSAASQDASTGSASYFPATSMKSFPLAGAGFTSHQSGVKFVQRKACPGRVVHICNLPEGSCTENDVINLGLPFGKVTNYILMRSTHQAFLEMAYVEAAQAMVQYYQLQPASINGHKLLIRMSKRYQELQLKKPGKDVDSIIQDITSQRGRDEMQEIDRYLPERARSRSPVSRSLSPRSHSPSFTSCSSAHSPSGPSCRPDWSNGMGPRRTSWDWTSHSRCDEDPRERDDWRNDEEEKPNGWLSERRKPYLKTGDRISPRMGPGDERGRDWYPRGSPLGSSFSSYHSTDDFYKKDSLYKTDKQSRPQHQRHEGKTKRREGGDYHRPRHSESDVTDDTHSNRTAEDRGRSKRPSRRQEKEEKESENQKEEHRVKERSTSPHNSKPVKSTKCDKDGDSEGLESVDDGEEESWYPKSMEELVTVDEVGEEDDSIVEPDLPDLHEEDQRVEPSQSTTDSPKPNPKTPAEGEETTVDAPTLPLLDLVPEESSGGAQSSPGERPSAPEQPVCQLSCIPSQELKSALEETCSSTHLDTHIDTTTAADPLNNSSSCESGKLKDLSNDERKTAEMDHKEPCLKQESQKKDIPDSLPASSPQATDIFAVSPSQEQEKAISEHSIPLGVEFIVPRTGFYCNLCGLFYTSEQTAKTSHCRSTIHYRNLQKYLSQLAEESLLNFHTESPNTE</sequence>
<dbReference type="InterPro" id="IPR036236">
    <property type="entry name" value="Znf_C2H2_sf"/>
</dbReference>
<dbReference type="InterPro" id="IPR034790">
    <property type="entry name" value="RBM20_RRM"/>
</dbReference>
<feature type="region of interest" description="Disordered" evidence="7">
    <location>
        <begin position="570"/>
        <end position="917"/>
    </location>
</feature>
<dbReference type="KEGG" id="caua:113039868"/>
<evidence type="ECO:0000313" key="10">
    <source>
        <dbReference type="Proteomes" id="UP000515129"/>
    </source>
</evidence>
<evidence type="ECO:0000259" key="8">
    <source>
        <dbReference type="PROSITE" id="PS50102"/>
    </source>
</evidence>
<keyword evidence="3" id="KW-0863">Zinc-finger</keyword>
<dbReference type="CTD" id="282996"/>
<protein>
    <submittedName>
        <fullName evidence="11">RNA-binding protein 20 isoform X1</fullName>
    </submittedName>
</protein>
<dbReference type="PROSITE" id="PS50171">
    <property type="entry name" value="ZF_MATRIN"/>
    <property type="match status" value="1"/>
</dbReference>
<comment type="subcellular location">
    <subcellularLocation>
        <location evidence="1">Nucleus</location>
    </subcellularLocation>
</comment>
<evidence type="ECO:0000256" key="4">
    <source>
        <dbReference type="ARBA" id="ARBA00022833"/>
    </source>
</evidence>
<dbReference type="Proteomes" id="UP000515129">
    <property type="component" value="Chromosome 22"/>
</dbReference>
<dbReference type="InterPro" id="IPR035979">
    <property type="entry name" value="RBD_domain_sf"/>
</dbReference>
<evidence type="ECO:0000256" key="2">
    <source>
        <dbReference type="ARBA" id="ARBA00022723"/>
    </source>
</evidence>
<feature type="domain" description="Matrin-type" evidence="9">
    <location>
        <begin position="1038"/>
        <end position="1069"/>
    </location>
</feature>
<feature type="compositionally biased region" description="Low complexity" evidence="7">
    <location>
        <begin position="579"/>
        <end position="609"/>
    </location>
</feature>
<dbReference type="Gene3D" id="3.30.70.330">
    <property type="match status" value="1"/>
</dbReference>
<keyword evidence="10" id="KW-1185">Reference proteome</keyword>
<dbReference type="InterPro" id="IPR000504">
    <property type="entry name" value="RRM_dom"/>
</dbReference>
<evidence type="ECO:0000256" key="1">
    <source>
        <dbReference type="ARBA" id="ARBA00004123"/>
    </source>
</evidence>
<name>A0A6P6J146_CARAU</name>
<feature type="compositionally biased region" description="Acidic residues" evidence="7">
    <location>
        <begin position="830"/>
        <end position="847"/>
    </location>
</feature>
<evidence type="ECO:0000256" key="7">
    <source>
        <dbReference type="SAM" id="MobiDB-lite"/>
    </source>
</evidence>
<feature type="region of interest" description="Disordered" evidence="7">
    <location>
        <begin position="1"/>
        <end position="37"/>
    </location>
</feature>
<feature type="compositionally biased region" description="Basic and acidic residues" evidence="7">
    <location>
        <begin position="655"/>
        <end position="683"/>
    </location>
</feature>
<dbReference type="AlphaFoldDB" id="A0A6P6J146"/>
<dbReference type="GeneID" id="113039868"/>
<feature type="compositionally biased region" description="Basic and acidic residues" evidence="7">
    <location>
        <begin position="765"/>
        <end position="788"/>
    </location>
</feature>
<feature type="compositionally biased region" description="Basic and acidic residues" evidence="7">
    <location>
        <begin position="962"/>
        <end position="994"/>
    </location>
</feature>
<gene>
    <name evidence="11" type="primary">rbm20</name>
</gene>
<dbReference type="GO" id="GO:0005634">
    <property type="term" value="C:nucleus"/>
    <property type="evidence" value="ECO:0007669"/>
    <property type="project" value="UniProtKB-SubCell"/>
</dbReference>
<feature type="compositionally biased region" description="Basic and acidic residues" evidence="7">
    <location>
        <begin position="628"/>
        <end position="642"/>
    </location>
</feature>
<evidence type="ECO:0000313" key="11">
    <source>
        <dbReference type="RefSeq" id="XP_026053784.1"/>
    </source>
</evidence>
<keyword evidence="6" id="KW-0694">RNA-binding</keyword>
<dbReference type="CDD" id="cd12685">
    <property type="entry name" value="RRM_RBM20"/>
    <property type="match status" value="1"/>
</dbReference>
<dbReference type="PROSITE" id="PS50102">
    <property type="entry name" value="RRM"/>
    <property type="match status" value="1"/>
</dbReference>
<feature type="compositionally biased region" description="Basic and acidic residues" evidence="7">
    <location>
        <begin position="698"/>
        <end position="758"/>
    </location>
</feature>
<organism evidence="10 11">
    <name type="scientific">Carassius auratus</name>
    <name type="common">Goldfish</name>
    <dbReference type="NCBI Taxonomy" id="7957"/>
    <lineage>
        <taxon>Eukaryota</taxon>
        <taxon>Metazoa</taxon>
        <taxon>Chordata</taxon>
        <taxon>Craniata</taxon>
        <taxon>Vertebrata</taxon>
        <taxon>Euteleostomi</taxon>
        <taxon>Actinopterygii</taxon>
        <taxon>Neopterygii</taxon>
        <taxon>Teleostei</taxon>
        <taxon>Ostariophysi</taxon>
        <taxon>Cypriniformes</taxon>
        <taxon>Cyprinidae</taxon>
        <taxon>Cyprininae</taxon>
        <taxon>Carassius</taxon>
    </lineage>
</organism>
<accession>A0A6P6J146</accession>
<dbReference type="InterPro" id="IPR003604">
    <property type="entry name" value="Matrin/U1-like-C_Znf_C2H2"/>
</dbReference>
<dbReference type="GO" id="GO:0008270">
    <property type="term" value="F:zinc ion binding"/>
    <property type="evidence" value="ECO:0007669"/>
    <property type="project" value="UniProtKB-KW"/>
</dbReference>
<dbReference type="SUPFAM" id="SSF54928">
    <property type="entry name" value="RNA-binding domain, RBD"/>
    <property type="match status" value="1"/>
</dbReference>
<dbReference type="SUPFAM" id="SSF57667">
    <property type="entry name" value="beta-beta-alpha zinc fingers"/>
    <property type="match status" value="1"/>
</dbReference>
<dbReference type="SMART" id="SM00360">
    <property type="entry name" value="RRM"/>
    <property type="match status" value="1"/>
</dbReference>
<evidence type="ECO:0000256" key="6">
    <source>
        <dbReference type="PROSITE-ProRule" id="PRU00176"/>
    </source>
</evidence>
<feature type="compositionally biased region" description="Acidic residues" evidence="7">
    <location>
        <begin position="807"/>
        <end position="820"/>
    </location>
</feature>
<evidence type="ECO:0000256" key="5">
    <source>
        <dbReference type="ARBA" id="ARBA00023242"/>
    </source>
</evidence>
<dbReference type="GO" id="GO:0003723">
    <property type="term" value="F:RNA binding"/>
    <property type="evidence" value="ECO:0007669"/>
    <property type="project" value="UniProtKB-UniRule"/>
</dbReference>
<feature type="compositionally biased region" description="Polar residues" evidence="7">
    <location>
        <begin position="947"/>
        <end position="960"/>
    </location>
</feature>
<feature type="region of interest" description="Disordered" evidence="7">
    <location>
        <begin position="947"/>
        <end position="1001"/>
    </location>
</feature>
<feature type="domain" description="RRM" evidence="8">
    <location>
        <begin position="461"/>
        <end position="536"/>
    </location>
</feature>
<keyword evidence="2" id="KW-0479">Metal-binding</keyword>
<dbReference type="InterPro" id="IPR000690">
    <property type="entry name" value="Matrin/U1-C_Znf_C2H2"/>
</dbReference>
<keyword evidence="4" id="KW-0862">Zinc</keyword>